<keyword evidence="10 16" id="KW-1133">Transmembrane helix</keyword>
<dbReference type="InterPro" id="IPR001750">
    <property type="entry name" value="ND/Mrp_TM"/>
</dbReference>
<dbReference type="Pfam" id="PF00361">
    <property type="entry name" value="Proton_antipo_M"/>
    <property type="match status" value="1"/>
</dbReference>
<feature type="transmembrane region" description="Helical" evidence="16">
    <location>
        <begin position="376"/>
        <end position="402"/>
    </location>
</feature>
<dbReference type="AlphaFoldDB" id="A0A343UQY9"/>
<dbReference type="PANTHER" id="PTHR42829">
    <property type="entry name" value="NADH-UBIQUINONE OXIDOREDUCTASE CHAIN 5"/>
    <property type="match status" value="1"/>
</dbReference>
<dbReference type="EC" id="7.1.1.2" evidence="2 16"/>
<dbReference type="RefSeq" id="YP_009471368.1">
    <property type="nucleotide sequence ID" value="NC_037236.1"/>
</dbReference>
<keyword evidence="13 16" id="KW-0496">Mitochondrion</keyword>
<keyword evidence="14 16" id="KW-0472">Membrane</keyword>
<evidence type="ECO:0000256" key="15">
    <source>
        <dbReference type="ARBA" id="ARBA00049551"/>
    </source>
</evidence>
<feature type="transmembrane region" description="Helical" evidence="16">
    <location>
        <begin position="114"/>
        <end position="132"/>
    </location>
</feature>
<evidence type="ECO:0000256" key="2">
    <source>
        <dbReference type="ARBA" id="ARBA00012944"/>
    </source>
</evidence>
<evidence type="ECO:0000256" key="3">
    <source>
        <dbReference type="ARBA" id="ARBA00021096"/>
    </source>
</evidence>
<evidence type="ECO:0000256" key="10">
    <source>
        <dbReference type="ARBA" id="ARBA00022989"/>
    </source>
</evidence>
<comment type="function">
    <text evidence="16">Core subunit of the mitochondrial membrane respiratory chain NADH dehydrogenase (Complex I) which catalyzes electron transfer from NADH through the respiratory chain, using ubiquinone as an electron acceptor. Essential for the catalytic activity and assembly of complex I.</text>
</comment>
<keyword evidence="7" id="KW-0999">Mitochondrion inner membrane</keyword>
<keyword evidence="11 16" id="KW-0520">NAD</keyword>
<comment type="subcellular location">
    <subcellularLocation>
        <location evidence="1">Mitochondrion inner membrane</location>
        <topology evidence="1">Multi-pass membrane protein</topology>
    </subcellularLocation>
</comment>
<evidence type="ECO:0000256" key="1">
    <source>
        <dbReference type="ARBA" id="ARBA00004448"/>
    </source>
</evidence>
<accession>A0A343UQY9</accession>
<feature type="transmembrane region" description="Helical" evidence="16">
    <location>
        <begin position="215"/>
        <end position="237"/>
    </location>
</feature>
<keyword evidence="6 16" id="KW-0812">Transmembrane</keyword>
<feature type="transmembrane region" description="Helical" evidence="16">
    <location>
        <begin position="488"/>
        <end position="508"/>
    </location>
</feature>
<feature type="transmembrane region" description="Helical" evidence="16">
    <location>
        <begin position="271"/>
        <end position="291"/>
    </location>
</feature>
<dbReference type="InterPro" id="IPR001516">
    <property type="entry name" value="Proton_antipo_N"/>
</dbReference>
<dbReference type="PRINTS" id="PR01434">
    <property type="entry name" value="NADHDHGNASE5"/>
</dbReference>
<dbReference type="CTD" id="4540"/>
<evidence type="ECO:0000256" key="5">
    <source>
        <dbReference type="ARBA" id="ARBA00022660"/>
    </source>
</evidence>
<feature type="transmembrane region" description="Helical" evidence="16">
    <location>
        <begin position="182"/>
        <end position="203"/>
    </location>
</feature>
<feature type="transmembrane region" description="Helical" evidence="16">
    <location>
        <begin position="455"/>
        <end position="476"/>
    </location>
</feature>
<dbReference type="InterPro" id="IPR003945">
    <property type="entry name" value="NU5C-like"/>
</dbReference>
<dbReference type="EMBL" id="MG205526">
    <property type="protein sequence ID" value="AVG72591.1"/>
    <property type="molecule type" value="Genomic_DNA"/>
</dbReference>
<dbReference type="GO" id="GO:0042773">
    <property type="term" value="P:ATP synthesis coupled electron transport"/>
    <property type="evidence" value="ECO:0007669"/>
    <property type="project" value="InterPro"/>
</dbReference>
<evidence type="ECO:0000259" key="18">
    <source>
        <dbReference type="Pfam" id="PF00662"/>
    </source>
</evidence>
<feature type="domain" description="NADH:quinone oxidoreductase/Mrp antiporter transmembrane" evidence="17">
    <location>
        <begin position="110"/>
        <end position="385"/>
    </location>
</feature>
<dbReference type="InterPro" id="IPR010934">
    <property type="entry name" value="NADH_DH_su5_C"/>
</dbReference>
<dbReference type="PANTHER" id="PTHR42829:SF2">
    <property type="entry name" value="NADH-UBIQUINONE OXIDOREDUCTASE CHAIN 5"/>
    <property type="match status" value="1"/>
</dbReference>
<feature type="domain" description="NADH dehydrogenase subunit 5 C-terminal" evidence="19">
    <location>
        <begin position="392"/>
        <end position="570"/>
    </location>
</feature>
<feature type="transmembrane region" description="Helical" evidence="16">
    <location>
        <begin position="153"/>
        <end position="170"/>
    </location>
</feature>
<evidence type="ECO:0000256" key="8">
    <source>
        <dbReference type="ARBA" id="ARBA00022967"/>
    </source>
</evidence>
<dbReference type="Pfam" id="PF06455">
    <property type="entry name" value="NADH5_C"/>
    <property type="match status" value="1"/>
</dbReference>
<sequence>MLLKSTPKISMLTIWLILSLTSIPLMIYFIFMNKTILIQWSLMTISSMHITIPLIIDPVGLLFSFIVLFISANIMQFSSSYMAHDPFMKRFIHLVLLFILSMNMLIYIPHLMFLLLGWDGLGITSFVLVIYYQNPKSLAAGMITALTNRIGDALILLSIAWMLNQGHWMILQTEPTNFSPSLLLAITLAALTKSAQIPFSSWLPAAMAAPTPVSALVHSSTLVTAGVFLLIRFYPALSMTKNFHALLLLTASLTMFMAGLSAMFESDMKKIIALSTLSQLGVMMASLGLALPSLALFHLSTHALFKALLFMCAGSIISSMHHAQDLRILGALTNQLPMLLSSMTIANLALCGTPFLAGFYSKDMILELSTANPTNILILILLFLSTALTSAYSIRFMASLVWSPSMSSPLHQINNKDLDISIPTLFLSMGAIFGGATMSWLMFPSIPEPFIPLQLKLTATSFTLFGATLSMLLTLSKTKIPLNPPTSLIYHLSASMWFLTPLSSQFLMKYPLLTSMLLLKTIDSGWNETLGGQGTKLMSSSLYMKIQPWQNNLITSHLTLMSMTLLLFLFL</sequence>
<evidence type="ECO:0000256" key="16">
    <source>
        <dbReference type="RuleBase" id="RU003404"/>
    </source>
</evidence>
<feature type="transmembrane region" description="Helical" evidence="16">
    <location>
        <begin position="51"/>
        <end position="70"/>
    </location>
</feature>
<dbReference type="GO" id="GO:0003954">
    <property type="term" value="F:NADH dehydrogenase activity"/>
    <property type="evidence" value="ECO:0007669"/>
    <property type="project" value="TreeGrafter"/>
</dbReference>
<name>A0A343UQY9_9ANNE</name>
<feature type="transmembrane region" description="Helical" evidence="16">
    <location>
        <begin position="422"/>
        <end position="443"/>
    </location>
</feature>
<comment type="catalytic activity">
    <reaction evidence="15 16">
        <text>a ubiquinone + NADH + 5 H(+)(in) = a ubiquinol + NAD(+) + 4 H(+)(out)</text>
        <dbReference type="Rhea" id="RHEA:29091"/>
        <dbReference type="Rhea" id="RHEA-COMP:9565"/>
        <dbReference type="Rhea" id="RHEA-COMP:9566"/>
        <dbReference type="ChEBI" id="CHEBI:15378"/>
        <dbReference type="ChEBI" id="CHEBI:16389"/>
        <dbReference type="ChEBI" id="CHEBI:17976"/>
        <dbReference type="ChEBI" id="CHEBI:57540"/>
        <dbReference type="ChEBI" id="CHEBI:57945"/>
        <dbReference type="EC" id="7.1.1.2"/>
    </reaction>
</comment>
<evidence type="ECO:0000313" key="20">
    <source>
        <dbReference type="EMBL" id="AVG72591.1"/>
    </source>
</evidence>
<dbReference type="GO" id="GO:0005743">
    <property type="term" value="C:mitochondrial inner membrane"/>
    <property type="evidence" value="ECO:0007669"/>
    <property type="project" value="UniProtKB-SubCell"/>
</dbReference>
<evidence type="ECO:0000256" key="7">
    <source>
        <dbReference type="ARBA" id="ARBA00022792"/>
    </source>
</evidence>
<reference evidence="20" key="1">
    <citation type="submission" date="2017-10" db="EMBL/GenBank/DDBJ databases">
        <authorList>
            <person name="Banno H."/>
            <person name="Chua N.-H."/>
        </authorList>
    </citation>
    <scope>NUCLEOTIDE SEQUENCE</scope>
</reference>
<feature type="transmembrane region" description="Helical" evidence="16">
    <location>
        <begin position="553"/>
        <end position="570"/>
    </location>
</feature>
<gene>
    <name evidence="20" type="primary">ND5</name>
</gene>
<keyword evidence="8" id="KW-1278">Translocase</keyword>
<evidence type="ECO:0000256" key="14">
    <source>
        <dbReference type="ARBA" id="ARBA00023136"/>
    </source>
</evidence>
<keyword evidence="5" id="KW-0679">Respiratory chain</keyword>
<geneLocation type="mitochondrion" evidence="20"/>
<feature type="transmembrane region" description="Helical" evidence="16">
    <location>
        <begin position="243"/>
        <end position="264"/>
    </location>
</feature>
<evidence type="ECO:0000256" key="4">
    <source>
        <dbReference type="ARBA" id="ARBA00022448"/>
    </source>
</evidence>
<organism evidence="20">
    <name type="scientific">Marphysa tamurai</name>
    <dbReference type="NCBI Taxonomy" id="2094016"/>
    <lineage>
        <taxon>Eukaryota</taxon>
        <taxon>Metazoa</taxon>
        <taxon>Spiralia</taxon>
        <taxon>Lophotrochozoa</taxon>
        <taxon>Annelida</taxon>
        <taxon>Polychaeta</taxon>
        <taxon>Errantia</taxon>
        <taxon>Eunicida</taxon>
        <taxon>Eunicidae</taxon>
        <taxon>Marphysa</taxon>
    </lineage>
</organism>
<dbReference type="GO" id="GO:0015990">
    <property type="term" value="P:electron transport coupled proton transport"/>
    <property type="evidence" value="ECO:0007669"/>
    <property type="project" value="TreeGrafter"/>
</dbReference>
<feature type="domain" description="NADH-Ubiquinone oxidoreductase (complex I) chain 5 N-terminal" evidence="18">
    <location>
        <begin position="43"/>
        <end position="91"/>
    </location>
</feature>
<evidence type="ECO:0000259" key="19">
    <source>
        <dbReference type="Pfam" id="PF06455"/>
    </source>
</evidence>
<feature type="transmembrane region" description="Helical" evidence="16">
    <location>
        <begin position="91"/>
        <end position="108"/>
    </location>
</feature>
<dbReference type="GO" id="GO:0008137">
    <property type="term" value="F:NADH dehydrogenase (ubiquinone) activity"/>
    <property type="evidence" value="ECO:0007669"/>
    <property type="project" value="UniProtKB-EC"/>
</dbReference>
<evidence type="ECO:0000256" key="13">
    <source>
        <dbReference type="ARBA" id="ARBA00023128"/>
    </source>
</evidence>
<feature type="transmembrane region" description="Helical" evidence="16">
    <location>
        <begin position="12"/>
        <end position="31"/>
    </location>
</feature>
<proteinExistence type="inferred from homology"/>
<feature type="transmembrane region" description="Helical" evidence="16">
    <location>
        <begin position="297"/>
        <end position="317"/>
    </location>
</feature>
<evidence type="ECO:0000256" key="6">
    <source>
        <dbReference type="ARBA" id="ARBA00022692"/>
    </source>
</evidence>
<evidence type="ECO:0000256" key="12">
    <source>
        <dbReference type="ARBA" id="ARBA00023075"/>
    </source>
</evidence>
<dbReference type="GeneID" id="36279493"/>
<evidence type="ECO:0000256" key="11">
    <source>
        <dbReference type="ARBA" id="ARBA00023027"/>
    </source>
</evidence>
<keyword evidence="4 16" id="KW-0813">Transport</keyword>
<evidence type="ECO:0000256" key="9">
    <source>
        <dbReference type="ARBA" id="ARBA00022982"/>
    </source>
</evidence>
<comment type="similarity">
    <text evidence="16">Belongs to the complex I subunit 5 family.</text>
</comment>
<keyword evidence="12 16" id="KW-0830">Ubiquinone</keyword>
<dbReference type="Pfam" id="PF00662">
    <property type="entry name" value="Proton_antipo_N"/>
    <property type="match status" value="1"/>
</dbReference>
<evidence type="ECO:0000259" key="17">
    <source>
        <dbReference type="Pfam" id="PF00361"/>
    </source>
</evidence>
<protein>
    <recommendedName>
        <fullName evidence="3 16">NADH-ubiquinone oxidoreductase chain 5</fullName>
        <ecNumber evidence="2 16">7.1.1.2</ecNumber>
    </recommendedName>
</protein>
<keyword evidence="9" id="KW-0249">Electron transport</keyword>
<feature type="transmembrane region" description="Helical" evidence="16">
    <location>
        <begin position="338"/>
        <end position="356"/>
    </location>
</feature>